<dbReference type="InterPro" id="IPR029021">
    <property type="entry name" value="Prot-tyrosine_phosphatase-like"/>
</dbReference>
<evidence type="ECO:0000256" key="4">
    <source>
        <dbReference type="PIRSR" id="PIRSR630564-1"/>
    </source>
</evidence>
<dbReference type="Pfam" id="PF06602">
    <property type="entry name" value="Myotub-related"/>
    <property type="match status" value="1"/>
</dbReference>
<dbReference type="eggNOG" id="KOG4471">
    <property type="taxonomic scope" value="Eukaryota"/>
</dbReference>
<evidence type="ECO:0000256" key="2">
    <source>
        <dbReference type="ARBA" id="ARBA00012903"/>
    </source>
</evidence>
<feature type="coiled-coil region" evidence="6">
    <location>
        <begin position="674"/>
        <end position="715"/>
    </location>
</feature>
<gene>
    <name evidence="10" type="primary">LOC103496486</name>
</gene>
<accession>A0A1S3C487</accession>
<dbReference type="RefSeq" id="XP_008456570.2">
    <property type="nucleotide sequence ID" value="XM_008458348.3"/>
</dbReference>
<evidence type="ECO:0000313" key="10">
    <source>
        <dbReference type="RefSeq" id="XP_008456570.2"/>
    </source>
</evidence>
<evidence type="ECO:0000259" key="8">
    <source>
        <dbReference type="PROSITE" id="PS51339"/>
    </source>
</evidence>
<dbReference type="AlphaFoldDB" id="A0A1S3C487"/>
<dbReference type="Gene3D" id="2.30.29.30">
    <property type="entry name" value="Pleckstrin-homology domain (PH domain)/Phosphotyrosine-binding domain (PTB)"/>
    <property type="match status" value="1"/>
</dbReference>
<dbReference type="GO" id="GO:0005737">
    <property type="term" value="C:cytoplasm"/>
    <property type="evidence" value="ECO:0007669"/>
    <property type="project" value="TreeGrafter"/>
</dbReference>
<dbReference type="InterPro" id="IPR030564">
    <property type="entry name" value="Myotubularin"/>
</dbReference>
<reference evidence="10" key="1">
    <citation type="submission" date="2025-08" db="UniProtKB">
        <authorList>
            <consortium name="RefSeq"/>
        </authorList>
    </citation>
    <scope>IDENTIFICATION</scope>
    <source>
        <tissue evidence="10">Stem</tissue>
    </source>
</reference>
<dbReference type="InterPro" id="IPR010569">
    <property type="entry name" value="Myotubularin-like_Pase_dom"/>
</dbReference>
<evidence type="ECO:0000256" key="7">
    <source>
        <dbReference type="SAM" id="MobiDB-lite"/>
    </source>
</evidence>
<evidence type="ECO:0000256" key="6">
    <source>
        <dbReference type="SAM" id="Coils"/>
    </source>
</evidence>
<dbReference type="PANTHER" id="PTHR10807:SF8">
    <property type="entry name" value="PHOSPHATIDYLINOSITOL-3-PHOSPHATE PHOSPHATASE"/>
    <property type="match status" value="1"/>
</dbReference>
<protein>
    <recommendedName>
        <fullName evidence="2">phosphatidylinositol-3,5-bisphosphate 3-phosphatase</fullName>
        <ecNumber evidence="2">3.1.3.95</ecNumber>
    </recommendedName>
</protein>
<evidence type="ECO:0000256" key="3">
    <source>
        <dbReference type="ARBA" id="ARBA00023098"/>
    </source>
</evidence>
<feature type="binding site" evidence="5">
    <location>
        <begin position="358"/>
        <end position="359"/>
    </location>
    <ligand>
        <name>substrate</name>
    </ligand>
</feature>
<dbReference type="GeneID" id="103496486"/>
<dbReference type="SMART" id="SM00568">
    <property type="entry name" value="GRAM"/>
    <property type="match status" value="1"/>
</dbReference>
<name>A0A1S3C487_CUCME</name>
<dbReference type="InParanoid" id="A0A1S3C487"/>
<dbReference type="InterPro" id="IPR016130">
    <property type="entry name" value="Tyr_Pase_AS"/>
</dbReference>
<dbReference type="Proteomes" id="UP001652600">
    <property type="component" value="Chromosome 3"/>
</dbReference>
<feature type="domain" description="Myotubularin phosphatase" evidence="8">
    <location>
        <begin position="199"/>
        <end position="656"/>
    </location>
</feature>
<feature type="compositionally biased region" description="Basic residues" evidence="7">
    <location>
        <begin position="764"/>
        <end position="777"/>
    </location>
</feature>
<proteinExistence type="inferred from homology"/>
<feature type="active site" description="Phosphocysteine intermediate" evidence="4">
    <location>
        <position position="444"/>
    </location>
</feature>
<dbReference type="PANTHER" id="PTHR10807">
    <property type="entry name" value="MYOTUBULARIN-RELATED"/>
    <property type="match status" value="1"/>
</dbReference>
<dbReference type="CDD" id="cd14507">
    <property type="entry name" value="PTP-MTM-like"/>
    <property type="match status" value="1"/>
</dbReference>
<organism evidence="9 10">
    <name type="scientific">Cucumis melo</name>
    <name type="common">Muskmelon</name>
    <dbReference type="NCBI Taxonomy" id="3656"/>
    <lineage>
        <taxon>Eukaryota</taxon>
        <taxon>Viridiplantae</taxon>
        <taxon>Streptophyta</taxon>
        <taxon>Embryophyta</taxon>
        <taxon>Tracheophyta</taxon>
        <taxon>Spermatophyta</taxon>
        <taxon>Magnoliopsida</taxon>
        <taxon>eudicotyledons</taxon>
        <taxon>Gunneridae</taxon>
        <taxon>Pentapetalae</taxon>
        <taxon>rosids</taxon>
        <taxon>fabids</taxon>
        <taxon>Cucurbitales</taxon>
        <taxon>Cucurbitaceae</taxon>
        <taxon>Benincaseae</taxon>
        <taxon>Cucumis</taxon>
    </lineage>
</organism>
<dbReference type="SUPFAM" id="SSF52799">
    <property type="entry name" value="(Phosphotyrosine protein) phosphatases II"/>
    <property type="match status" value="1"/>
</dbReference>
<comment type="similarity">
    <text evidence="1">Belongs to the protein-tyrosine phosphatase family. Non-receptor class myotubularin subfamily.</text>
</comment>
<dbReference type="PROSITE" id="PS51339">
    <property type="entry name" value="PPASE_MYOTUBULARIN"/>
    <property type="match status" value="1"/>
</dbReference>
<dbReference type="PROSITE" id="PS00383">
    <property type="entry name" value="TYR_PHOSPHATASE_1"/>
    <property type="match status" value="1"/>
</dbReference>
<sequence length="859" mass="95128">MAAPKPRTTRSRSHRDVPDLEKMDAAYSWDALEWTKIEPVTRSVSRVNLDCLLEAEQVIAEGYGVVLVNTDEAGTLFVTNFRLLFLSEGTMDVISLGTIPLATIDKFNKIVVKSNAISRQSEKSSPSRRLLQVIGKDMRIIVFGFRPRTKQRRNVYDALSRCMKPARIWDLYAFQCGPSKYSNTDPKVRLLNEYFRLLGKGSLHASMSMIEDGSFTLSNEFWRITKINSSYTLCQTYPFALVVPKHFSDEEMLQASTFRARCRLPVVSWCNPGTGAVLARSSQPLVGLMMNMRSNTDEKLVAALCSNLAGVRGSSRRKLYIADARPRKNALANGAMGGGSESSSNYFQSEIVFFGIDNIHAMRESLTRLREYLDTHGEKSSDGMSSFLRHGGWTWGGGNLSSMSASVSTLGDSGWLIHVQSVLAGSAWIAARVALEKATVLVHCSDGWDRTTQLVSLASLLLDPYYRTFVGFQALVEKDWLAFGHPFSDRSGMPTISGSGNMPYELSRQSSTGSFSSSPMRQSSGAFISQASSPHAQTSNNCSPIFLQWVDCVSQLLRMYPFAFEFSSAFLVDLLDCMLSCRFGNFLCNCEKERQQCAVSEVCGCLWAYLADLRASEGGSHVHYNLFYDPTIPTKHDGALLPPAAALAPTLWPQFHLRWACPKESQAGELEVRCRKMAIQLSEMQKDKEIAERKAQEVTAAMESLKLELQNEKQLSISARNVAKSASKECEAIKRAIQSLGCKVQVSSNGYCTVDIDGDPMKKSNQKSHPASRRTSHRSLPSASEENDLSLSITVTADDVPSNPLSHICEALCPLRTRDGGCRWPDAGCAHLGSQFIGMKANFEAFDQLSIYDGYFKPE</sequence>
<dbReference type="Gramene" id="MELO3C019875.2.1">
    <property type="protein sequence ID" value="MELO3C019875.2.1"/>
    <property type="gene ID" value="MELO3C019875.2"/>
</dbReference>
<feature type="compositionally biased region" description="Polar residues" evidence="7">
    <location>
        <begin position="778"/>
        <end position="787"/>
    </location>
</feature>
<keyword evidence="6" id="KW-0175">Coiled coil</keyword>
<dbReference type="GO" id="GO:0046856">
    <property type="term" value="P:phosphatidylinositol dephosphorylation"/>
    <property type="evidence" value="ECO:0007669"/>
    <property type="project" value="TreeGrafter"/>
</dbReference>
<feature type="region of interest" description="Disordered" evidence="7">
    <location>
        <begin position="757"/>
        <end position="787"/>
    </location>
</feature>
<dbReference type="GO" id="GO:0052629">
    <property type="term" value="F:phosphatidylinositol-3,5-bisphosphate 3-phosphatase activity"/>
    <property type="evidence" value="ECO:0007669"/>
    <property type="project" value="UniProtKB-EC"/>
</dbReference>
<evidence type="ECO:0000256" key="1">
    <source>
        <dbReference type="ARBA" id="ARBA00007471"/>
    </source>
</evidence>
<evidence type="ECO:0000313" key="9">
    <source>
        <dbReference type="Proteomes" id="UP001652600"/>
    </source>
</evidence>
<dbReference type="EC" id="3.1.3.95" evidence="2"/>
<dbReference type="InterPro" id="IPR004182">
    <property type="entry name" value="GRAM"/>
</dbReference>
<dbReference type="KEGG" id="cmo:103496486"/>
<evidence type="ECO:0000256" key="5">
    <source>
        <dbReference type="PIRSR" id="PIRSR630564-2"/>
    </source>
</evidence>
<dbReference type="InterPro" id="IPR011993">
    <property type="entry name" value="PH-like_dom_sf"/>
</dbReference>
<dbReference type="SUPFAM" id="SSF50729">
    <property type="entry name" value="PH domain-like"/>
    <property type="match status" value="1"/>
</dbReference>
<feature type="binding site" evidence="5">
    <location>
        <begin position="444"/>
        <end position="450"/>
    </location>
    <ligand>
        <name>substrate</name>
    </ligand>
</feature>
<keyword evidence="9" id="KW-1185">Reference proteome</keyword>
<keyword evidence="3" id="KW-0443">Lipid metabolism</keyword>
<dbReference type="GO" id="GO:0004438">
    <property type="term" value="F:phosphatidylinositol-3-phosphate phosphatase activity"/>
    <property type="evidence" value="ECO:0007669"/>
    <property type="project" value="TreeGrafter"/>
</dbReference>